<keyword evidence="5" id="KW-0378">Hydrolase</keyword>
<dbReference type="InterPro" id="IPR003495">
    <property type="entry name" value="CobW/HypB/UreG_nucleotide-bd"/>
</dbReference>
<keyword evidence="11" id="KW-1185">Reference proteome</keyword>
<name>A0ABN2QT68_9PSEU</name>
<feature type="compositionally biased region" description="Basic and acidic residues" evidence="8">
    <location>
        <begin position="23"/>
        <end position="34"/>
    </location>
</feature>
<dbReference type="NCBIfam" id="TIGR00073">
    <property type="entry name" value="hypB"/>
    <property type="match status" value="1"/>
</dbReference>
<dbReference type="Pfam" id="PF02492">
    <property type="entry name" value="cobW"/>
    <property type="match status" value="1"/>
</dbReference>
<evidence type="ECO:0000256" key="3">
    <source>
        <dbReference type="ARBA" id="ARBA00022723"/>
    </source>
</evidence>
<feature type="compositionally biased region" description="Basic residues" evidence="8">
    <location>
        <begin position="35"/>
        <end position="50"/>
    </location>
</feature>
<dbReference type="CDD" id="cd05390">
    <property type="entry name" value="HypB"/>
    <property type="match status" value="1"/>
</dbReference>
<dbReference type="PANTHER" id="PTHR30134:SF2">
    <property type="entry name" value="HYDROGENASE MATURATION FACTOR HYPB"/>
    <property type="match status" value="1"/>
</dbReference>
<dbReference type="EMBL" id="BAAANN010000010">
    <property type="protein sequence ID" value="GAA1957632.1"/>
    <property type="molecule type" value="Genomic_DNA"/>
</dbReference>
<evidence type="ECO:0000259" key="9">
    <source>
        <dbReference type="Pfam" id="PF02492"/>
    </source>
</evidence>
<dbReference type="PANTHER" id="PTHR30134">
    <property type="entry name" value="HYDROGENASE PROTEIN ASSEMBLY PROTEIN, NICKEL CHAPERONE"/>
    <property type="match status" value="1"/>
</dbReference>
<evidence type="ECO:0000256" key="6">
    <source>
        <dbReference type="ARBA" id="ARBA00022833"/>
    </source>
</evidence>
<feature type="region of interest" description="Disordered" evidence="8">
    <location>
        <begin position="13"/>
        <end position="56"/>
    </location>
</feature>
<dbReference type="InterPro" id="IPR027417">
    <property type="entry name" value="P-loop_NTPase"/>
</dbReference>
<organism evidence="10 11">
    <name type="scientific">Amycolatopsis minnesotensis</name>
    <dbReference type="NCBI Taxonomy" id="337894"/>
    <lineage>
        <taxon>Bacteria</taxon>
        <taxon>Bacillati</taxon>
        <taxon>Actinomycetota</taxon>
        <taxon>Actinomycetes</taxon>
        <taxon>Pseudonocardiales</taxon>
        <taxon>Pseudonocardiaceae</taxon>
        <taxon>Amycolatopsis</taxon>
    </lineage>
</organism>
<dbReference type="Proteomes" id="UP001501116">
    <property type="component" value="Unassembled WGS sequence"/>
</dbReference>
<evidence type="ECO:0000256" key="7">
    <source>
        <dbReference type="ARBA" id="ARBA00023134"/>
    </source>
</evidence>
<keyword evidence="6" id="KW-0862">Zinc</keyword>
<comment type="similarity">
    <text evidence="1">Belongs to the SIMIBI class G3E GTPase family. HypB/HupM subfamily.</text>
</comment>
<keyword evidence="4" id="KW-0547">Nucleotide-binding</keyword>
<evidence type="ECO:0000313" key="10">
    <source>
        <dbReference type="EMBL" id="GAA1957632.1"/>
    </source>
</evidence>
<evidence type="ECO:0000256" key="2">
    <source>
        <dbReference type="ARBA" id="ARBA00022596"/>
    </source>
</evidence>
<protein>
    <submittedName>
        <fullName evidence="10">Hydrogenase nickel incorporation protein HypB</fullName>
    </submittedName>
</protein>
<evidence type="ECO:0000256" key="8">
    <source>
        <dbReference type="SAM" id="MobiDB-lite"/>
    </source>
</evidence>
<dbReference type="SUPFAM" id="SSF52540">
    <property type="entry name" value="P-loop containing nucleoside triphosphate hydrolases"/>
    <property type="match status" value="1"/>
</dbReference>
<accession>A0ABN2QT68</accession>
<comment type="caution">
    <text evidence="10">The sequence shown here is derived from an EMBL/GenBank/DDBJ whole genome shotgun (WGS) entry which is preliminary data.</text>
</comment>
<keyword evidence="3" id="KW-0479">Metal-binding</keyword>
<keyword evidence="7" id="KW-0342">GTP-binding</keyword>
<keyword evidence="2" id="KW-0533">Nickel</keyword>
<dbReference type="Gene3D" id="3.40.50.300">
    <property type="entry name" value="P-loop containing nucleotide triphosphate hydrolases"/>
    <property type="match status" value="1"/>
</dbReference>
<dbReference type="InterPro" id="IPR004392">
    <property type="entry name" value="Hyd_mat_HypB"/>
</dbReference>
<sequence length="285" mass="30356">MCATCGCSEDGDGVRVTGPGAVPHEHEHDHEHGHGHGHGHRQGHGHGHGHGHGDEQTGRTVALEQDVLAKNDLLAERNRGWLGGRNTLAVNVMSSPGSGKTTLLERTIAELGAEHTVSVVEGDQETRYDADRIRAAGARAVQVNTGAGCHLDAAMLARALTALDPAPGSLVFVENVGNLVCPALFDLGEGQRAVVMSVTEGDRKPLKYPHMFRTADLVLLNKIDLLPHVDFDVDRFLRDARSVNPAVEVLRVSATRGDGMAAWYGWLSARLPRTGAGQEQPATAT</sequence>
<reference evidence="10 11" key="1">
    <citation type="journal article" date="2019" name="Int. J. Syst. Evol. Microbiol.">
        <title>The Global Catalogue of Microorganisms (GCM) 10K type strain sequencing project: providing services to taxonomists for standard genome sequencing and annotation.</title>
        <authorList>
            <consortium name="The Broad Institute Genomics Platform"/>
            <consortium name="The Broad Institute Genome Sequencing Center for Infectious Disease"/>
            <person name="Wu L."/>
            <person name="Ma J."/>
        </authorList>
    </citation>
    <scope>NUCLEOTIDE SEQUENCE [LARGE SCALE GENOMIC DNA]</scope>
    <source>
        <strain evidence="10 11">JCM 14545</strain>
    </source>
</reference>
<evidence type="ECO:0000256" key="4">
    <source>
        <dbReference type="ARBA" id="ARBA00022741"/>
    </source>
</evidence>
<feature type="domain" description="CobW/HypB/UreG nucleotide-binding" evidence="9">
    <location>
        <begin position="90"/>
        <end position="250"/>
    </location>
</feature>
<gene>
    <name evidence="10" type="primary">hypB</name>
    <name evidence="10" type="ORF">GCM10009754_29730</name>
</gene>
<proteinExistence type="inferred from homology"/>
<evidence type="ECO:0000256" key="1">
    <source>
        <dbReference type="ARBA" id="ARBA00006211"/>
    </source>
</evidence>
<dbReference type="RefSeq" id="WP_344417965.1">
    <property type="nucleotide sequence ID" value="NZ_BAAANN010000010.1"/>
</dbReference>
<evidence type="ECO:0000313" key="11">
    <source>
        <dbReference type="Proteomes" id="UP001501116"/>
    </source>
</evidence>
<evidence type="ECO:0000256" key="5">
    <source>
        <dbReference type="ARBA" id="ARBA00022801"/>
    </source>
</evidence>